<protein>
    <recommendedName>
        <fullName evidence="4">RNase H type-1 domain-containing protein</fullName>
    </recommendedName>
</protein>
<evidence type="ECO:0000313" key="3">
    <source>
        <dbReference type="Proteomes" id="UP001141806"/>
    </source>
</evidence>
<feature type="transmembrane region" description="Helical" evidence="1">
    <location>
        <begin position="53"/>
        <end position="71"/>
    </location>
</feature>
<keyword evidence="1" id="KW-1133">Transmembrane helix</keyword>
<dbReference type="AlphaFoldDB" id="A0A9Q0JTC2"/>
<reference evidence="2" key="1">
    <citation type="journal article" date="2023" name="Plant J.">
        <title>The genome of the king protea, Protea cynaroides.</title>
        <authorList>
            <person name="Chang J."/>
            <person name="Duong T.A."/>
            <person name="Schoeman C."/>
            <person name="Ma X."/>
            <person name="Roodt D."/>
            <person name="Barker N."/>
            <person name="Li Z."/>
            <person name="Van de Peer Y."/>
            <person name="Mizrachi E."/>
        </authorList>
    </citation>
    <scope>NUCLEOTIDE SEQUENCE</scope>
    <source>
        <tissue evidence="2">Young leaves</tissue>
    </source>
</reference>
<organism evidence="2 3">
    <name type="scientific">Protea cynaroides</name>
    <dbReference type="NCBI Taxonomy" id="273540"/>
    <lineage>
        <taxon>Eukaryota</taxon>
        <taxon>Viridiplantae</taxon>
        <taxon>Streptophyta</taxon>
        <taxon>Embryophyta</taxon>
        <taxon>Tracheophyta</taxon>
        <taxon>Spermatophyta</taxon>
        <taxon>Magnoliopsida</taxon>
        <taxon>Proteales</taxon>
        <taxon>Proteaceae</taxon>
        <taxon>Protea</taxon>
    </lineage>
</organism>
<name>A0A9Q0JTC2_9MAGN</name>
<comment type="caution">
    <text evidence="2">The sequence shown here is derived from an EMBL/GenBank/DDBJ whole genome shotgun (WGS) entry which is preliminary data.</text>
</comment>
<keyword evidence="3" id="KW-1185">Reference proteome</keyword>
<dbReference type="OrthoDB" id="1906820at2759"/>
<proteinExistence type="predicted"/>
<gene>
    <name evidence="2" type="ORF">NE237_028931</name>
</gene>
<evidence type="ECO:0000313" key="2">
    <source>
        <dbReference type="EMBL" id="KAJ4952099.1"/>
    </source>
</evidence>
<feature type="transmembrane region" description="Helical" evidence="1">
    <location>
        <begin position="21"/>
        <end position="41"/>
    </location>
</feature>
<evidence type="ECO:0008006" key="4">
    <source>
        <dbReference type="Google" id="ProtNLM"/>
    </source>
</evidence>
<dbReference type="EMBL" id="JAMYWD010000012">
    <property type="protein sequence ID" value="KAJ4952099.1"/>
    <property type="molecule type" value="Genomic_DNA"/>
</dbReference>
<sequence length="184" mass="20472">MNLKALTKSSLPAYSLEQFGLVLRSLLLFQRIILFQFPAGYLDGALGFSSKHYSAHGFGMFTFICWFIWTARNDLIFNQKEWLSEEVITKANMAFDEFLPSLDNQSSTNNTLCCRINEQSIWIGPPAGTIKINTDNSFVGDVGGLGFVCRNSLGDLEVAVSLPSSFSLIRWGEAFVISATLQHV</sequence>
<keyword evidence="1" id="KW-0472">Membrane</keyword>
<dbReference type="Proteomes" id="UP001141806">
    <property type="component" value="Unassembled WGS sequence"/>
</dbReference>
<evidence type="ECO:0000256" key="1">
    <source>
        <dbReference type="SAM" id="Phobius"/>
    </source>
</evidence>
<accession>A0A9Q0JTC2</accession>
<keyword evidence="1" id="KW-0812">Transmembrane</keyword>